<dbReference type="RefSeq" id="WP_254159921.1">
    <property type="nucleotide sequence ID" value="NZ_CP100355.1"/>
</dbReference>
<sequence length="85" mass="8375">MTTTTHPIPAFAPMSGNAGVATDVDAVAGTAGRCVDVAGWGVTGVSGRYGVARTSGVAGLKGRRRALGHPTPISSNLDGISVRAA</sequence>
<dbReference type="EMBL" id="CP100355">
    <property type="protein sequence ID" value="UTF55155.1"/>
    <property type="molecule type" value="Genomic_DNA"/>
</dbReference>
<dbReference type="AlphaFoldDB" id="A0A9E7NC28"/>
<gene>
    <name evidence="1" type="ORF">NGM29_07870</name>
</gene>
<evidence type="ECO:0000313" key="2">
    <source>
        <dbReference type="Proteomes" id="UP001056855"/>
    </source>
</evidence>
<reference evidence="1" key="1">
    <citation type="submission" date="2022-06" db="EMBL/GenBank/DDBJ databases">
        <title>Diverse halophilic archaea isolated from saline environments.</title>
        <authorList>
            <person name="Cui H.-L."/>
        </authorList>
    </citation>
    <scope>NUCLEOTIDE SEQUENCE</scope>
    <source>
        <strain evidence="1">WLHS1</strain>
    </source>
</reference>
<proteinExistence type="predicted"/>
<dbReference type="GeneID" id="73289954"/>
<evidence type="ECO:0000313" key="1">
    <source>
        <dbReference type="EMBL" id="UTF55155.1"/>
    </source>
</evidence>
<name>A0A9E7NC28_9EURY</name>
<dbReference type="Proteomes" id="UP001056855">
    <property type="component" value="Chromosome"/>
</dbReference>
<keyword evidence="2" id="KW-1185">Reference proteome</keyword>
<organism evidence="1 2">
    <name type="scientific">Natronosalvus rutilus</name>
    <dbReference type="NCBI Taxonomy" id="2953753"/>
    <lineage>
        <taxon>Archaea</taxon>
        <taxon>Methanobacteriati</taxon>
        <taxon>Methanobacteriota</taxon>
        <taxon>Stenosarchaea group</taxon>
        <taxon>Halobacteria</taxon>
        <taxon>Halobacteriales</taxon>
        <taxon>Natrialbaceae</taxon>
        <taxon>Natronosalvus</taxon>
    </lineage>
</organism>
<dbReference type="KEGG" id="sawl:NGM29_07870"/>
<protein>
    <submittedName>
        <fullName evidence="1">Uncharacterized protein</fullName>
    </submittedName>
</protein>
<accession>A0A9E7NC28</accession>